<organism evidence="2 3">
    <name type="scientific">Aquisalibacillus elongatus</name>
    <dbReference type="NCBI Taxonomy" id="485577"/>
    <lineage>
        <taxon>Bacteria</taxon>
        <taxon>Bacillati</taxon>
        <taxon>Bacillota</taxon>
        <taxon>Bacilli</taxon>
        <taxon>Bacillales</taxon>
        <taxon>Bacillaceae</taxon>
        <taxon>Aquisalibacillus</taxon>
    </lineage>
</organism>
<dbReference type="Proteomes" id="UP000276443">
    <property type="component" value="Unassembled WGS sequence"/>
</dbReference>
<keyword evidence="1" id="KW-1133">Transmembrane helix</keyword>
<accession>A0A3N5BAH1</accession>
<keyword evidence="1" id="KW-0472">Membrane</keyword>
<gene>
    <name evidence="2" type="ORF">EDC24_1601</name>
</gene>
<evidence type="ECO:0000313" key="3">
    <source>
        <dbReference type="Proteomes" id="UP000276443"/>
    </source>
</evidence>
<dbReference type="RefSeq" id="WP_124221368.1">
    <property type="nucleotide sequence ID" value="NZ_RKRF01000008.1"/>
</dbReference>
<name>A0A3N5BAH1_9BACI</name>
<dbReference type="OrthoDB" id="2438344at2"/>
<keyword evidence="1" id="KW-0812">Transmembrane</keyword>
<dbReference type="EMBL" id="RKRF01000008">
    <property type="protein sequence ID" value="RPF54403.1"/>
    <property type="molecule type" value="Genomic_DNA"/>
</dbReference>
<feature type="transmembrane region" description="Helical" evidence="1">
    <location>
        <begin position="12"/>
        <end position="31"/>
    </location>
</feature>
<feature type="transmembrane region" description="Helical" evidence="1">
    <location>
        <begin position="37"/>
        <end position="55"/>
    </location>
</feature>
<dbReference type="AlphaFoldDB" id="A0A3N5BAH1"/>
<sequence length="238" mass="27583">MLGITSFTEGLSLLLAWFIIIILIYVVYQKLDEKPKWWAALIIVVVGMFSFDFSFTFTQFSLSIPILPLGVWLLILIFKWTDNTEIWPIYKPFAWLGFLSLFLFIITKLLVLPVDHFMYPEEELSTYMSDVENASVMKIHPSGDDVSLDDLEPKIDSMQRDSIRSIDWYNDLTHNPDPDSNEVDARFPYLLTGVEPKWGSDLETMIYVEHDGKGLLVTSSDHQYYFRSEDSLLKEGVE</sequence>
<evidence type="ECO:0000313" key="2">
    <source>
        <dbReference type="EMBL" id="RPF54403.1"/>
    </source>
</evidence>
<evidence type="ECO:0000256" key="1">
    <source>
        <dbReference type="SAM" id="Phobius"/>
    </source>
</evidence>
<reference evidence="2 3" key="1">
    <citation type="submission" date="2018-11" db="EMBL/GenBank/DDBJ databases">
        <title>Genomic Encyclopedia of Type Strains, Phase IV (KMG-IV): sequencing the most valuable type-strain genomes for metagenomic binning, comparative biology and taxonomic classification.</title>
        <authorList>
            <person name="Goeker M."/>
        </authorList>
    </citation>
    <scope>NUCLEOTIDE SEQUENCE [LARGE SCALE GENOMIC DNA]</scope>
    <source>
        <strain evidence="2 3">DSM 18090</strain>
    </source>
</reference>
<keyword evidence="3" id="KW-1185">Reference proteome</keyword>
<feature type="transmembrane region" description="Helical" evidence="1">
    <location>
        <begin position="93"/>
        <end position="111"/>
    </location>
</feature>
<proteinExistence type="predicted"/>
<protein>
    <submittedName>
        <fullName evidence="2">Uncharacterized protein</fullName>
    </submittedName>
</protein>
<comment type="caution">
    <text evidence="2">The sequence shown here is derived from an EMBL/GenBank/DDBJ whole genome shotgun (WGS) entry which is preliminary data.</text>
</comment>
<feature type="transmembrane region" description="Helical" evidence="1">
    <location>
        <begin position="62"/>
        <end position="81"/>
    </location>
</feature>